<keyword evidence="2" id="KW-1133">Transmembrane helix</keyword>
<evidence type="ECO:0000313" key="4">
    <source>
        <dbReference type="Proteomes" id="UP000567067"/>
    </source>
</evidence>
<keyword evidence="4" id="KW-1185">Reference proteome</keyword>
<dbReference type="RefSeq" id="WP_182540382.1">
    <property type="nucleotide sequence ID" value="NZ_JACJIP010000060.1"/>
</dbReference>
<keyword evidence="1" id="KW-0175">Coiled coil</keyword>
<protein>
    <submittedName>
        <fullName evidence="3">Uncharacterized protein</fullName>
    </submittedName>
</protein>
<evidence type="ECO:0000256" key="1">
    <source>
        <dbReference type="SAM" id="Coils"/>
    </source>
</evidence>
<organism evidence="3 4">
    <name type="scientific">Fontibacillus solani</name>
    <dbReference type="NCBI Taxonomy" id="1572857"/>
    <lineage>
        <taxon>Bacteria</taxon>
        <taxon>Bacillati</taxon>
        <taxon>Bacillota</taxon>
        <taxon>Bacilli</taxon>
        <taxon>Bacillales</taxon>
        <taxon>Paenibacillaceae</taxon>
        <taxon>Fontibacillus</taxon>
    </lineage>
</organism>
<dbReference type="Proteomes" id="UP000567067">
    <property type="component" value="Unassembled WGS sequence"/>
</dbReference>
<evidence type="ECO:0000256" key="2">
    <source>
        <dbReference type="SAM" id="Phobius"/>
    </source>
</evidence>
<dbReference type="EMBL" id="JACJIP010000060">
    <property type="protein sequence ID" value="MBA9088647.1"/>
    <property type="molecule type" value="Genomic_DNA"/>
</dbReference>
<keyword evidence="2" id="KW-0812">Transmembrane</keyword>
<accession>A0A7W3SYN4</accession>
<comment type="caution">
    <text evidence="3">The sequence shown here is derived from an EMBL/GenBank/DDBJ whole genome shotgun (WGS) entry which is preliminary data.</text>
</comment>
<feature type="transmembrane region" description="Helical" evidence="2">
    <location>
        <begin position="6"/>
        <end position="28"/>
    </location>
</feature>
<gene>
    <name evidence="3" type="ORF">FHR92_005165</name>
</gene>
<reference evidence="3 4" key="1">
    <citation type="submission" date="2020-08" db="EMBL/GenBank/DDBJ databases">
        <title>Genomic Encyclopedia of Type Strains, Phase III (KMG-III): the genomes of soil and plant-associated and newly described type strains.</title>
        <authorList>
            <person name="Whitman W."/>
        </authorList>
    </citation>
    <scope>NUCLEOTIDE SEQUENCE [LARGE SCALE GENOMIC DNA]</scope>
    <source>
        <strain evidence="3 4">CECT 8693</strain>
    </source>
</reference>
<keyword evidence="2" id="KW-0472">Membrane</keyword>
<feature type="coiled-coil region" evidence="1">
    <location>
        <begin position="63"/>
        <end position="113"/>
    </location>
</feature>
<name>A0A7W3SYN4_9BACL</name>
<evidence type="ECO:0000313" key="3">
    <source>
        <dbReference type="EMBL" id="MBA9088647.1"/>
    </source>
</evidence>
<dbReference type="AlphaFoldDB" id="A0A7W3SYN4"/>
<proteinExistence type="predicted"/>
<sequence length="194" mass="22128">MSKIKIIPVLLLSIVSIICFGLFIYPGIYKYDKLNQKYPVKINRFTGNTQVLYPDGWADMSGYDTAETRMEQYKKEIEESISKQDERIRSSVLADIESELESIKVNYSSQTDEQLNFDAIRNRYENTNGTNSNEENSYFKKGDTTESVEKVMGTPDSIIGSELFEIWGYGNSSVSFSKGKVSGWSNTDNNLRIK</sequence>